<evidence type="ECO:0000256" key="1">
    <source>
        <dbReference type="SAM" id="Coils"/>
    </source>
</evidence>
<keyword evidence="1" id="KW-0175">Coiled coil</keyword>
<feature type="coiled-coil region" evidence="1">
    <location>
        <begin position="142"/>
        <end position="172"/>
    </location>
</feature>
<sequence length="268" mass="29749">MALGKVIQRIEIEMSGGTKQYMVSAKQGDRATRYVETVLLNHGEPYTIPAGSSVTAFIRKPDRHRVYTPCEFTDNVVMVELDSQALAAAGTALCEVEVKSSDLMQVVTSVTFEIEIEAKVKDEDAIVSGDELSIFDKTMKQYADQETKRVNAEEARVQAETKRVKAEEARVQAETGRVKAEKARAQAETGRVNAEKSRVSAESDRVTAEQERQKQANEVLDKANEAVKIAGQINEASYMLDKDENIKYAYAIYTERGIPHLALTPINE</sequence>
<accession>A0A6N9JTC8</accession>
<evidence type="ECO:0000259" key="3">
    <source>
        <dbReference type="Pfam" id="PF10651"/>
    </source>
</evidence>
<proteinExistence type="predicted"/>
<dbReference type="RefSeq" id="WP_161169752.1">
    <property type="nucleotide sequence ID" value="NZ_WWSF01000002.1"/>
</dbReference>
<dbReference type="AlphaFoldDB" id="A0A6N9JTC8"/>
<feature type="region of interest" description="Disordered" evidence="2">
    <location>
        <begin position="175"/>
        <end position="212"/>
    </location>
</feature>
<dbReference type="EMBL" id="WWSH01000001">
    <property type="protein sequence ID" value="MZK08979.1"/>
    <property type="molecule type" value="Genomic_DNA"/>
</dbReference>
<feature type="compositionally biased region" description="Basic and acidic residues" evidence="2">
    <location>
        <begin position="175"/>
        <end position="185"/>
    </location>
</feature>
<reference evidence="4 5" key="1">
    <citation type="journal article" date="2019" name="Nat. Med.">
        <title>A library of human gut bacterial isolates paired with longitudinal multiomics data enables mechanistic microbiome research.</title>
        <authorList>
            <person name="Poyet M."/>
            <person name="Groussin M."/>
            <person name="Gibbons S.M."/>
            <person name="Avila-Pacheco J."/>
            <person name="Jiang X."/>
            <person name="Kearney S.M."/>
            <person name="Perrotta A.R."/>
            <person name="Berdy B."/>
            <person name="Zhao S."/>
            <person name="Lieberman T.D."/>
            <person name="Swanson P.K."/>
            <person name="Smith M."/>
            <person name="Roesemann S."/>
            <person name="Alexander J.E."/>
            <person name="Rich S.A."/>
            <person name="Livny J."/>
            <person name="Vlamakis H."/>
            <person name="Clish C."/>
            <person name="Bullock K."/>
            <person name="Deik A."/>
            <person name="Scott J."/>
            <person name="Pierce K.A."/>
            <person name="Xavier R.J."/>
            <person name="Alm E.J."/>
        </authorList>
    </citation>
    <scope>NUCLEOTIDE SEQUENCE [LARGE SCALE GENOMIC DNA]</scope>
    <source>
        <strain evidence="4 5">BIOML-A1</strain>
    </source>
</reference>
<comment type="caution">
    <text evidence="4">The sequence shown here is derived from an EMBL/GenBank/DDBJ whole genome shotgun (WGS) entry which is preliminary data.</text>
</comment>
<evidence type="ECO:0000313" key="4">
    <source>
        <dbReference type="EMBL" id="MZK08979.1"/>
    </source>
</evidence>
<evidence type="ECO:0000256" key="2">
    <source>
        <dbReference type="SAM" id="MobiDB-lite"/>
    </source>
</evidence>
<dbReference type="Proteomes" id="UP000449249">
    <property type="component" value="Unassembled WGS sequence"/>
</dbReference>
<organism evidence="4 5">
    <name type="scientific">Dorea longicatena</name>
    <dbReference type="NCBI Taxonomy" id="88431"/>
    <lineage>
        <taxon>Bacteria</taxon>
        <taxon>Bacillati</taxon>
        <taxon>Bacillota</taxon>
        <taxon>Clostridia</taxon>
        <taxon>Lachnospirales</taxon>
        <taxon>Lachnospiraceae</taxon>
        <taxon>Dorea</taxon>
    </lineage>
</organism>
<dbReference type="InterPro" id="IPR018913">
    <property type="entry name" value="BppU_N"/>
</dbReference>
<dbReference type="Pfam" id="PF10651">
    <property type="entry name" value="BppU_N"/>
    <property type="match status" value="1"/>
</dbReference>
<evidence type="ECO:0000313" key="5">
    <source>
        <dbReference type="Proteomes" id="UP000449249"/>
    </source>
</evidence>
<name>A0A6N9JTC8_9FIRM</name>
<gene>
    <name evidence="4" type="ORF">GT576_01135</name>
</gene>
<protein>
    <submittedName>
        <fullName evidence="4">BppU family phage baseplate upper protein</fullName>
    </submittedName>
</protein>
<feature type="domain" description="BppU N-terminal" evidence="3">
    <location>
        <begin position="17"/>
        <end position="142"/>
    </location>
</feature>
<feature type="compositionally biased region" description="Basic and acidic residues" evidence="2">
    <location>
        <begin position="193"/>
        <end position="212"/>
    </location>
</feature>